<dbReference type="STRING" id="1223545.GS4_34_01060"/>
<evidence type="ECO:0000313" key="3">
    <source>
        <dbReference type="Proteomes" id="UP000011666"/>
    </source>
</evidence>
<evidence type="ECO:0000313" key="2">
    <source>
        <dbReference type="EMBL" id="GAC70420.1"/>
    </source>
</evidence>
<reference evidence="2 3" key="1">
    <citation type="submission" date="2013-01" db="EMBL/GenBank/DDBJ databases">
        <title>Whole genome shotgun sequence of Gordonia soli NBRC 108243.</title>
        <authorList>
            <person name="Isaki-Nakamura S."/>
            <person name="Hosoyama A."/>
            <person name="Tsuchikane K."/>
            <person name="Ando Y."/>
            <person name="Baba S."/>
            <person name="Ohji S."/>
            <person name="Hamada M."/>
            <person name="Tamura T."/>
            <person name="Yamazoe A."/>
            <person name="Yamazaki S."/>
            <person name="Fujita N."/>
        </authorList>
    </citation>
    <scope>NUCLEOTIDE SEQUENCE [LARGE SCALE GENOMIC DNA]</scope>
    <source>
        <strain evidence="2 3">NBRC 108243</strain>
    </source>
</reference>
<gene>
    <name evidence="2" type="ORF">GS4_34_01060</name>
</gene>
<organism evidence="2 3">
    <name type="scientific">Gordonia soli NBRC 108243</name>
    <dbReference type="NCBI Taxonomy" id="1223545"/>
    <lineage>
        <taxon>Bacteria</taxon>
        <taxon>Bacillati</taxon>
        <taxon>Actinomycetota</taxon>
        <taxon>Actinomycetes</taxon>
        <taxon>Mycobacteriales</taxon>
        <taxon>Gordoniaceae</taxon>
        <taxon>Gordonia</taxon>
    </lineage>
</organism>
<feature type="domain" description="AbiEi antitoxin N-terminal" evidence="1">
    <location>
        <begin position="39"/>
        <end position="84"/>
    </location>
</feature>
<evidence type="ECO:0000259" key="1">
    <source>
        <dbReference type="Pfam" id="PF13338"/>
    </source>
</evidence>
<dbReference type="Proteomes" id="UP000011666">
    <property type="component" value="Unassembled WGS sequence"/>
</dbReference>
<accession>M0QP50</accession>
<proteinExistence type="predicted"/>
<dbReference type="eggNOG" id="COG2852">
    <property type="taxonomic scope" value="Bacteria"/>
</dbReference>
<protein>
    <recommendedName>
        <fullName evidence="1">AbiEi antitoxin N-terminal domain-containing protein</fullName>
    </recommendedName>
</protein>
<dbReference type="EMBL" id="BANX01000034">
    <property type="protein sequence ID" value="GAC70420.1"/>
    <property type="molecule type" value="Genomic_DNA"/>
</dbReference>
<name>M0QP50_9ACTN</name>
<dbReference type="Pfam" id="PF13338">
    <property type="entry name" value="AbiEi_4"/>
    <property type="match status" value="1"/>
</dbReference>
<dbReference type="InterPro" id="IPR025159">
    <property type="entry name" value="AbiEi_N"/>
</dbReference>
<sequence length="315" mass="34876">MASRELHVKCSFTVADLSTDALSTSQIGASAPETEPMDYASLIRNFGGVVSTAQLLRTGATPREIREAVATGHLTRLRQGWYATPDADPEIQNAVMLGGTLTCASSLTRSGLWVPESTLHKSHYRRSRHHEAFLGQECGRFGRPTKVVAAVDDVMTSLQYAAHCIDTESFIVICDSALHLGVVTITELESAFAHAPDRIRRAIDRCDGRSESGTETMARLRLISAGMRVRIQVFVAGVGRIDLIIGDLLAIEIDSFAHHTGEVAYESDRLRDRNVLLAGLIPMRLTYAQVVHRWPRTFFDIQQLVRRGVHRDRSR</sequence>
<comment type="caution">
    <text evidence="2">The sequence shown here is derived from an EMBL/GenBank/DDBJ whole genome shotgun (WGS) entry which is preliminary data.</text>
</comment>
<dbReference type="AlphaFoldDB" id="M0QP50"/>
<keyword evidence="3" id="KW-1185">Reference proteome</keyword>